<feature type="region of interest" description="Disordered" evidence="2">
    <location>
        <begin position="34"/>
        <end position="67"/>
    </location>
</feature>
<keyword evidence="1" id="KW-0175">Coiled coil</keyword>
<reference evidence="4 5" key="1">
    <citation type="submission" date="2023-05" db="EMBL/GenBank/DDBJ databases">
        <title>B98-5 Cell Line De Novo Hybrid Assembly: An Optical Mapping Approach.</title>
        <authorList>
            <person name="Kananen K."/>
            <person name="Auerbach J.A."/>
            <person name="Kautto E."/>
            <person name="Blachly J.S."/>
        </authorList>
    </citation>
    <scope>NUCLEOTIDE SEQUENCE [LARGE SCALE GENOMIC DNA]</scope>
    <source>
        <strain evidence="4">B95-8</strain>
        <tissue evidence="4">Cell line</tissue>
    </source>
</reference>
<feature type="domain" description="CEP152 CEP63 binding coiled coil" evidence="3">
    <location>
        <begin position="1371"/>
        <end position="1421"/>
    </location>
</feature>
<dbReference type="InterPro" id="IPR057659">
    <property type="entry name" value="CEP152_CC"/>
</dbReference>
<dbReference type="Proteomes" id="UP001266305">
    <property type="component" value="Unassembled WGS sequence"/>
</dbReference>
<feature type="region of interest" description="Disordered" evidence="2">
    <location>
        <begin position="1684"/>
        <end position="1727"/>
    </location>
</feature>
<comment type="caution">
    <text evidence="4">The sequence shown here is derived from an EMBL/GenBank/DDBJ whole genome shotgun (WGS) entry which is preliminary data.</text>
</comment>
<feature type="coiled-coil region" evidence="1">
    <location>
        <begin position="171"/>
        <end position="261"/>
    </location>
</feature>
<evidence type="ECO:0000256" key="2">
    <source>
        <dbReference type="SAM" id="MobiDB-lite"/>
    </source>
</evidence>
<feature type="compositionally biased region" description="Basic and acidic residues" evidence="2">
    <location>
        <begin position="34"/>
        <end position="50"/>
    </location>
</feature>
<evidence type="ECO:0000256" key="1">
    <source>
        <dbReference type="SAM" id="Coils"/>
    </source>
</evidence>
<feature type="coiled-coil region" evidence="1">
    <location>
        <begin position="1283"/>
        <end position="1346"/>
    </location>
</feature>
<feature type="region of interest" description="Disordered" evidence="2">
    <location>
        <begin position="559"/>
        <end position="585"/>
    </location>
</feature>
<accession>A0ABQ9V2S8</accession>
<evidence type="ECO:0000313" key="4">
    <source>
        <dbReference type="EMBL" id="KAK2103683.1"/>
    </source>
</evidence>
<dbReference type="PANTHER" id="PTHR10337:SF6">
    <property type="entry name" value="CENTROSOMAL PROTEIN OF 152 KDA"/>
    <property type="match status" value="1"/>
</dbReference>
<feature type="coiled-coil region" evidence="1">
    <location>
        <begin position="321"/>
        <end position="420"/>
    </location>
</feature>
<keyword evidence="5" id="KW-1185">Reference proteome</keyword>
<evidence type="ECO:0000313" key="5">
    <source>
        <dbReference type="Proteomes" id="UP001266305"/>
    </source>
</evidence>
<protein>
    <recommendedName>
        <fullName evidence="3">CEP152 CEP63 binding coiled coil domain-containing protein</fullName>
    </recommendedName>
</protein>
<feature type="compositionally biased region" description="Basic and acidic residues" evidence="2">
    <location>
        <begin position="559"/>
        <end position="573"/>
    </location>
</feature>
<dbReference type="EMBL" id="JASSZA010000008">
    <property type="protein sequence ID" value="KAK2103683.1"/>
    <property type="molecule type" value="Genomic_DNA"/>
</dbReference>
<dbReference type="PANTHER" id="PTHR10337">
    <property type="entry name" value="SHC TRANSFORMING PROTEIN"/>
    <property type="match status" value="1"/>
</dbReference>
<organism evidence="4 5">
    <name type="scientific">Saguinus oedipus</name>
    <name type="common">Cotton-top tamarin</name>
    <name type="synonym">Oedipomidas oedipus</name>
    <dbReference type="NCBI Taxonomy" id="9490"/>
    <lineage>
        <taxon>Eukaryota</taxon>
        <taxon>Metazoa</taxon>
        <taxon>Chordata</taxon>
        <taxon>Craniata</taxon>
        <taxon>Vertebrata</taxon>
        <taxon>Euteleostomi</taxon>
        <taxon>Mammalia</taxon>
        <taxon>Eutheria</taxon>
        <taxon>Euarchontoglires</taxon>
        <taxon>Primates</taxon>
        <taxon>Haplorrhini</taxon>
        <taxon>Platyrrhini</taxon>
        <taxon>Cebidae</taxon>
        <taxon>Callitrichinae</taxon>
        <taxon>Saguinus</taxon>
    </lineage>
</organism>
<gene>
    <name evidence="4" type="ORF">P7K49_017539</name>
</gene>
<name>A0ABQ9V2S8_SAGOE</name>
<sequence>MAQTESKHLKSLSLDYNEIQNLYAGEKCGNVWEENRSKTEDRHPVYHPEEGGDEGGSGYSPPSKCEQTDLYHLPENFRPYTNGQKQEFNNQPTNIIKFSDPQWNHFQQFGSSQGPSCQGSEPYNKVIYKPYQSSAPNNGSPAPEITGSDTFEGLQQQFLGANEKSAENMQIIQLQVLNKAKERQLENLVEKLNESERQIRYLNHQLLIIKDEKDGLTLSLRESQKLFQDGKEREIQLEAQIKALETQIQALKVNEEQMIKKSRTTEMALESLKQQLVDLHHSESLQRAREQHESIVMGLTKKYEEQVLSLEKNLDATVAALKEQEDICSHLKDHVKQLERNQEAIKLEKTEIINRLTRSLEESQKQCAHLLQSGSVQEAAQLQFQLQQAQKAHAMSENMNKALQEELTELKDEISLYESAAKLGIHPSDSEGELNIELTESYVNLGIKKANWRKSKVNSAYSQNPVLILKHIPIDNKPETTHHYYSKRNDGRIHQYKHIVQQEYPNEELSKDEFILKLKAEVQRLLGSNSMKRRLVTQLQNDLKDCHKKIEDLQQVKEDEKSIEVETKTDTSEKPTNQLWPESSTPNTVRDDILLLKNEIQVLQQQNQELKETEEKLRNTNQDLCNQMRQMVQDFDHDKQEAVDRCERTYQQHHEAMKTQIRETLLAKHALEKQQLFEVYERTHLQLRSELDKVNKEMSAVQECYLEVCREKDNLESTLRKTVEKEQQAQEKPHPDTGLTVLHTLDQWQTTRQLLEEREEYVSKLQVELEEKYQDTLMMEKSKWLKDQEADIKQQVENEAISAKAHWDKEQKEIKEKLTQQLEKEWQSKLDQTIKAVKKKTSDCGSQTDQVTTSDVISKKEMAIMIEEQKHRIQQNLEQEKDVAIKEAVKKLEMELELKYCENITKQVEIAVQNARQRWLGELPELAEYQALVRAEHKKWEEQHEISVNKRRKIKRKLKISDLYIVITQFHSNISNSKDKILFAVSEAKEKWKSELENRKKNILPGKELEEKFHSLQRELKLKNEEVPAVIRAELAKARSEWNKEKQEEIHRIQEQNEQDYRQFLDDHRNKINEVLAAAKEDFMKQKTELLLQKETELQTCLDQSRREWTMQEAKRIQLEIRQYEEDILTVLEFLLRDTQKEHISDSEDTQLLEILPTCSSKWMSVQYFEKLKACIQKAFQDTLSLPTENMDPEWEKLLIRVKDSIKPKPCYLMTKETREIWPSSLRILLVGALAKETLDLLLDTMLSPWPYKKQKQKLPVPTYKKKILEIKDLCCGHCFQELAEAKQECQDLKGKLEKCCRHLQHLERKHKAVVEKIGEENNKVVEELIEENNDMKNKLEELQTLCKTPPRSLSAGAIENGCLPCSGGALEELRGQYIKAVKKIKRDMLRYIQESKERAAEMVKAEVLRERQETARKMRKYYLICLQQILQDDGKEGAEKKIMNAASKLATMAKLLETPISSKSHSKTTQSEMTTASRNNIKTVPHMRVVRSSRSRGPRGYQWALPLTSEMLIGVEKSKRNDVNQKIPCYDESKSNSLNTITRGVCEQVPKRRAACNLQRLLENSEHGSRKHVGSKESHSEFQFGDSSCKHLNSLPRKASHEFVPCEGEGGFGLHKKKDLLTDNGSESLLHSAAYPFLGTLGNKPSLRCTPSPSESGCMNIIFHDPNERLGLKVRKCNLPMESENVASEKSQGLAVQEPPVRDGGDLSNSLGWPSSSATSPVGSHQASFVCSRPQGTLEIPTESVNSKQFSPSSCLSDIENSNVICQTMKCKHDQPPYLSEETTYLQPGEISVTHGHPSHHKANILKSDFKKLSSTLPSSVCQQPSRKLIIPLSSQQDSGFDSPFVNLD</sequence>
<dbReference type="Pfam" id="PF25770">
    <property type="entry name" value="CC_CEP63-bind_CEP152"/>
    <property type="match status" value="1"/>
</dbReference>
<feature type="coiled-coil region" evidence="1">
    <location>
        <begin position="1006"/>
        <end position="1063"/>
    </location>
</feature>
<feature type="compositionally biased region" description="Polar residues" evidence="2">
    <location>
        <begin position="1708"/>
        <end position="1727"/>
    </location>
</feature>
<feature type="coiled-coil region" evidence="1">
    <location>
        <begin position="677"/>
        <end position="732"/>
    </location>
</feature>
<feature type="compositionally biased region" description="Polar residues" evidence="2">
    <location>
        <begin position="574"/>
        <end position="585"/>
    </location>
</feature>
<dbReference type="InterPro" id="IPR051235">
    <property type="entry name" value="CEP152/SHC-Transforming"/>
</dbReference>
<feature type="coiled-coil region" evidence="1">
    <location>
        <begin position="593"/>
        <end position="634"/>
    </location>
</feature>
<proteinExistence type="predicted"/>
<evidence type="ECO:0000259" key="3">
    <source>
        <dbReference type="Pfam" id="PF25770"/>
    </source>
</evidence>